<comment type="similarity">
    <text evidence="3">Belongs to the HNH nuclease family.</text>
</comment>
<evidence type="ECO:0000256" key="4">
    <source>
        <dbReference type="ARBA" id="ARBA00040194"/>
    </source>
</evidence>
<dbReference type="Proteomes" id="UP000036780">
    <property type="component" value="Unassembled WGS sequence"/>
</dbReference>
<name>A0A0L0QM40_VIRPA</name>
<dbReference type="PANTHER" id="PTHR41286:SF1">
    <property type="entry name" value="HNH NUCLEASE YAJD-RELATED"/>
    <property type="match status" value="1"/>
</dbReference>
<sequence>MSNHNLYDKYKRSKEDKKFLNSAAWIRCRTLALIRDHYLCQHCLRNKIIKLAEMVHHIKPRDEYPELALTLDNLISLCNACHNKEHPERGGGKRKKTKKRKINVVEFGANEEIR</sequence>
<dbReference type="Gene3D" id="1.10.30.50">
    <property type="match status" value="1"/>
</dbReference>
<accession>A0A0L0QM40</accession>
<keyword evidence="6" id="KW-0255">Endonuclease</keyword>
<gene>
    <name evidence="6" type="ORF">AFK71_14485</name>
</gene>
<dbReference type="InterPro" id="IPR002711">
    <property type="entry name" value="HNH"/>
</dbReference>
<dbReference type="CDD" id="cd00085">
    <property type="entry name" value="HNHc"/>
    <property type="match status" value="1"/>
</dbReference>
<evidence type="ECO:0000259" key="5">
    <source>
        <dbReference type="SMART" id="SM00507"/>
    </source>
</evidence>
<keyword evidence="1" id="KW-0540">Nuclease</keyword>
<evidence type="ECO:0000313" key="7">
    <source>
        <dbReference type="Proteomes" id="UP000036780"/>
    </source>
</evidence>
<dbReference type="GO" id="GO:0003676">
    <property type="term" value="F:nucleic acid binding"/>
    <property type="evidence" value="ECO:0007669"/>
    <property type="project" value="InterPro"/>
</dbReference>
<keyword evidence="7" id="KW-1185">Reference proteome</keyword>
<dbReference type="PATRIC" id="fig|1473.5.peg.1534"/>
<comment type="caution">
    <text evidence="6">The sequence shown here is derived from an EMBL/GenBank/DDBJ whole genome shotgun (WGS) entry which is preliminary data.</text>
</comment>
<protein>
    <recommendedName>
        <fullName evidence="4">Putative HNH nuclease YajD</fullName>
    </recommendedName>
</protein>
<evidence type="ECO:0000256" key="2">
    <source>
        <dbReference type="ARBA" id="ARBA00022801"/>
    </source>
</evidence>
<dbReference type="PANTHER" id="PTHR41286">
    <property type="entry name" value="HNH NUCLEASE YAJD-RELATED"/>
    <property type="match status" value="1"/>
</dbReference>
<dbReference type="GO" id="GO:0005829">
    <property type="term" value="C:cytosol"/>
    <property type="evidence" value="ECO:0007669"/>
    <property type="project" value="TreeGrafter"/>
</dbReference>
<keyword evidence="2" id="KW-0378">Hydrolase</keyword>
<dbReference type="GO" id="GO:0004519">
    <property type="term" value="F:endonuclease activity"/>
    <property type="evidence" value="ECO:0007669"/>
    <property type="project" value="UniProtKB-KW"/>
</dbReference>
<evidence type="ECO:0000313" key="6">
    <source>
        <dbReference type="EMBL" id="KNE19662.1"/>
    </source>
</evidence>
<feature type="domain" description="HNH nuclease" evidence="5">
    <location>
        <begin position="27"/>
        <end position="83"/>
    </location>
</feature>
<organism evidence="6 7">
    <name type="scientific">Virgibacillus pantothenticus</name>
    <dbReference type="NCBI Taxonomy" id="1473"/>
    <lineage>
        <taxon>Bacteria</taxon>
        <taxon>Bacillati</taxon>
        <taxon>Bacillota</taxon>
        <taxon>Bacilli</taxon>
        <taxon>Bacillales</taxon>
        <taxon>Bacillaceae</taxon>
        <taxon>Virgibacillus</taxon>
    </lineage>
</organism>
<proteinExistence type="inferred from homology"/>
<evidence type="ECO:0000256" key="3">
    <source>
        <dbReference type="ARBA" id="ARBA00038412"/>
    </source>
</evidence>
<dbReference type="SMART" id="SM00507">
    <property type="entry name" value="HNHc"/>
    <property type="match status" value="1"/>
</dbReference>
<dbReference type="GO" id="GO:0016787">
    <property type="term" value="F:hydrolase activity"/>
    <property type="evidence" value="ECO:0007669"/>
    <property type="project" value="UniProtKB-KW"/>
</dbReference>
<dbReference type="OrthoDB" id="962665at2"/>
<dbReference type="GeneID" id="66871301"/>
<dbReference type="InterPro" id="IPR003615">
    <property type="entry name" value="HNH_nuc"/>
</dbReference>
<dbReference type="GO" id="GO:0008270">
    <property type="term" value="F:zinc ion binding"/>
    <property type="evidence" value="ECO:0007669"/>
    <property type="project" value="InterPro"/>
</dbReference>
<evidence type="ECO:0000256" key="1">
    <source>
        <dbReference type="ARBA" id="ARBA00022722"/>
    </source>
</evidence>
<dbReference type="AlphaFoldDB" id="A0A0L0QM40"/>
<dbReference type="RefSeq" id="WP_050352208.1">
    <property type="nucleotide sequence ID" value="NZ_CP073011.1"/>
</dbReference>
<dbReference type="EMBL" id="LGTO01000007">
    <property type="protein sequence ID" value="KNE19662.1"/>
    <property type="molecule type" value="Genomic_DNA"/>
</dbReference>
<reference evidence="7" key="1">
    <citation type="submission" date="2015-07" db="EMBL/GenBank/DDBJ databases">
        <title>Fjat-10053 dsm26.</title>
        <authorList>
            <person name="Liu B."/>
            <person name="Wang J."/>
            <person name="Zhu Y."/>
            <person name="Liu G."/>
            <person name="Chen Q."/>
            <person name="Chen Z."/>
            <person name="Lan J."/>
            <person name="Che J."/>
            <person name="Ge C."/>
            <person name="Shi H."/>
            <person name="Pan Z."/>
            <person name="Liu X."/>
        </authorList>
    </citation>
    <scope>NUCLEOTIDE SEQUENCE [LARGE SCALE GENOMIC DNA]</scope>
    <source>
        <strain evidence="7">DSM 26</strain>
    </source>
</reference>
<dbReference type="Pfam" id="PF01844">
    <property type="entry name" value="HNH"/>
    <property type="match status" value="1"/>
</dbReference>